<dbReference type="PIRSF" id="PIRSF001123">
    <property type="entry name" value="PepA_GA"/>
    <property type="match status" value="1"/>
</dbReference>
<accession>A0ABV5ZBK2</accession>
<evidence type="ECO:0000256" key="3">
    <source>
        <dbReference type="ARBA" id="ARBA00022670"/>
    </source>
</evidence>
<dbReference type="EMBL" id="JBHLZN010000002">
    <property type="protein sequence ID" value="MFB9885988.1"/>
    <property type="molecule type" value="Genomic_DNA"/>
</dbReference>
<reference evidence="7 8" key="1">
    <citation type="submission" date="2024-09" db="EMBL/GenBank/DDBJ databases">
        <authorList>
            <person name="Sun Q."/>
            <person name="Mori K."/>
        </authorList>
    </citation>
    <scope>NUCLEOTIDE SEQUENCE [LARGE SCALE GENOMIC DNA]</scope>
    <source>
        <strain evidence="7 8">ATCC 51285</strain>
    </source>
</reference>
<dbReference type="PANTHER" id="PTHR32481">
    <property type="entry name" value="AMINOPEPTIDASE"/>
    <property type="match status" value="1"/>
</dbReference>
<evidence type="ECO:0000256" key="4">
    <source>
        <dbReference type="ARBA" id="ARBA00022723"/>
    </source>
</evidence>
<evidence type="ECO:0000256" key="1">
    <source>
        <dbReference type="ARBA" id="ARBA00006272"/>
    </source>
</evidence>
<dbReference type="InterPro" id="IPR051464">
    <property type="entry name" value="Peptidase_M42_aminopept"/>
</dbReference>
<keyword evidence="4" id="KW-0479">Metal-binding</keyword>
<comment type="similarity">
    <text evidence="1 6">Belongs to the peptidase M42 family.</text>
</comment>
<dbReference type="SUPFAM" id="SSF53187">
    <property type="entry name" value="Zn-dependent exopeptidases"/>
    <property type="match status" value="1"/>
</dbReference>
<protein>
    <submittedName>
        <fullName evidence="7">Osmoprotectant NAGGN system M42 family peptidase</fullName>
    </submittedName>
</protein>
<keyword evidence="2" id="KW-0031">Aminopeptidase</keyword>
<gene>
    <name evidence="7" type="ORF">ACFFLH_06175</name>
</gene>
<dbReference type="CDD" id="cd05657">
    <property type="entry name" value="M42_glucanase_like"/>
    <property type="match status" value="1"/>
</dbReference>
<keyword evidence="5" id="KW-0378">Hydrolase</keyword>
<comment type="caution">
    <text evidence="7">The sequence shown here is derived from an EMBL/GenBank/DDBJ whole genome shotgun (WGS) entry which is preliminary data.</text>
</comment>
<dbReference type="Pfam" id="PF05343">
    <property type="entry name" value="Peptidase_M42"/>
    <property type="match status" value="1"/>
</dbReference>
<keyword evidence="3" id="KW-0645">Protease</keyword>
<evidence type="ECO:0000313" key="7">
    <source>
        <dbReference type="EMBL" id="MFB9885988.1"/>
    </source>
</evidence>
<keyword evidence="8" id="KW-1185">Reference proteome</keyword>
<name>A0ABV5ZBK2_9GAMM</name>
<dbReference type="NCBIfam" id="TIGR03106">
    <property type="entry name" value="trio_M42_hydro"/>
    <property type="match status" value="1"/>
</dbReference>
<dbReference type="InterPro" id="IPR008007">
    <property type="entry name" value="Peptidase_M42"/>
</dbReference>
<evidence type="ECO:0000313" key="8">
    <source>
        <dbReference type="Proteomes" id="UP001589628"/>
    </source>
</evidence>
<dbReference type="SUPFAM" id="SSF101821">
    <property type="entry name" value="Aminopeptidase/glucanase lid domain"/>
    <property type="match status" value="1"/>
</dbReference>
<dbReference type="InterPro" id="IPR023367">
    <property type="entry name" value="Peptidase_M42_dom2"/>
</dbReference>
<dbReference type="RefSeq" id="WP_051527407.1">
    <property type="nucleotide sequence ID" value="NZ_JAUESS010000007.1"/>
</dbReference>
<dbReference type="PANTHER" id="PTHR32481:SF7">
    <property type="entry name" value="AMINOPEPTIDASE YHFE-RELATED"/>
    <property type="match status" value="1"/>
</dbReference>
<evidence type="ECO:0000256" key="6">
    <source>
        <dbReference type="PIRNR" id="PIRNR001123"/>
    </source>
</evidence>
<dbReference type="Gene3D" id="2.40.30.40">
    <property type="entry name" value="Peptidase M42, domain 2"/>
    <property type="match status" value="1"/>
</dbReference>
<organism evidence="7 8">
    <name type="scientific">Balneatrix alpica</name>
    <dbReference type="NCBI Taxonomy" id="75684"/>
    <lineage>
        <taxon>Bacteria</taxon>
        <taxon>Pseudomonadati</taxon>
        <taxon>Pseudomonadota</taxon>
        <taxon>Gammaproteobacteria</taxon>
        <taxon>Oceanospirillales</taxon>
        <taxon>Balneatrichaceae</taxon>
        <taxon>Balneatrix</taxon>
    </lineage>
</organism>
<dbReference type="InterPro" id="IPR017537">
    <property type="entry name" value="Peptidase_M42_hydrolase"/>
</dbReference>
<sequence>MSLPSLPVIDSQYLAKQLQAMLEIPSPTGMTDAIVYYVGQQLDELGVPYRLSRRGTLIAELGGRRPGPKRALVTHLDTIGAMVRELKPNGRLAITPLGHWSSRFAEGARVTIFTEQGSLRGSVLPLMAAGHAFNEAVDTQPVNWDQVEVRVDAVVDSADALREAGLEVGDFVAFDSQPEFTDTGFIVARHLDNKAGTAAILATLEAMQREGIEAAVPAQIIFTLSEEVGSGAGHALDQDTAEFVGIDIGPVASGQNARETGVTLAMKDSSGPFDYHLSQHLINLCRHHQIPWQRDVFRFYYSDAVSAVQAGHDIRPALITFGTDATHGYERTHMHALQSCASLMLAYLESDLAWRADRQESISLGEFAQQIDVIS</sequence>
<dbReference type="Proteomes" id="UP001589628">
    <property type="component" value="Unassembled WGS sequence"/>
</dbReference>
<proteinExistence type="inferred from homology"/>
<dbReference type="Gene3D" id="3.40.630.10">
    <property type="entry name" value="Zn peptidases"/>
    <property type="match status" value="1"/>
</dbReference>
<evidence type="ECO:0000256" key="5">
    <source>
        <dbReference type="ARBA" id="ARBA00022801"/>
    </source>
</evidence>
<evidence type="ECO:0000256" key="2">
    <source>
        <dbReference type="ARBA" id="ARBA00022438"/>
    </source>
</evidence>